<feature type="region of interest" description="Disordered" evidence="1">
    <location>
        <begin position="288"/>
        <end position="320"/>
    </location>
</feature>
<organism evidence="2 3">
    <name type="scientific">Parapoxvirus red deer/HL953</name>
    <dbReference type="NCBI Taxonomy" id="1579460"/>
    <lineage>
        <taxon>Viruses</taxon>
        <taxon>Varidnaviria</taxon>
        <taxon>Bamfordvirae</taxon>
        <taxon>Nucleocytoviricota</taxon>
        <taxon>Pokkesviricetes</taxon>
        <taxon>Chitovirales</taxon>
        <taxon>Poxviridae</taxon>
        <taxon>Chordopoxvirinae</taxon>
        <taxon>Parapoxvirus</taxon>
        <taxon>Parapoxvirus reddeerpox</taxon>
        <taxon>Red deerpox virus</taxon>
    </lineage>
</organism>
<dbReference type="EMBL" id="KM502564">
    <property type="protein sequence ID" value="AIZ77368.1"/>
    <property type="molecule type" value="Genomic_DNA"/>
</dbReference>
<dbReference type="KEGG" id="vg:22647515"/>
<dbReference type="InterPro" id="IPR009641">
    <property type="entry name" value="Vaccinia_virus_A37"/>
</dbReference>
<dbReference type="GeneID" id="22647515"/>
<proteinExistence type="predicted"/>
<dbReference type="Pfam" id="PF06822">
    <property type="entry name" value="DUF1235"/>
    <property type="match status" value="1"/>
</dbReference>
<reference evidence="2 3" key="1">
    <citation type="submission" date="2014-09" db="EMBL/GenBank/DDBJ databases">
        <title>Parapoxvirus (PPV) of red deer reveals sub-clinical infection and confirms a unique species.</title>
        <authorList>
            <person name="Friederichs S."/>
            <person name="Stefan K."/>
            <person name="Helmut B."/>
            <person name="Heike L."/>
            <person name="Mathias B."/>
        </authorList>
    </citation>
    <scope>NUCLEOTIDE SEQUENCE [LARGE SCALE GENOMIC DNA]</scope>
    <source>
        <strain evidence="2">HL953</strain>
    </source>
</reference>
<name>A0A0A7MAC3_9POXV</name>
<accession>A0A0A7MAC3</accession>
<keyword evidence="3" id="KW-1185">Reference proteome</keyword>
<sequence length="335" mass="36296">MPLFRRLMVPRALVRESLTLDFRHGTRIPSRCYLPTPPGMIFQRLCDTSALAAEVSKGLGEPVVAAGTVNFLYFEQGQGMIGENVAGSRILLCTRSAYTGGDIVLRCTRTREKTVICPCQGMALVISPFCAVDVTPVESGSVVLAEIPVSAPSFDHLELSCPGDAGVRLFNSGAMLWPRHGSQVCFAFRLLRDARTGDRVAEQLFIDGQWFSLLRLPGERRICVPADLVGTTHIDEVPFCDVTPEIMQRVVAVEPPYDAVAFARRCTHGAIEVKCALESIIYGSFRTEAPRRAPSPPAAAGAAAPDDDSDDQQSARSPTSALVDACVQRVLCLDE</sequence>
<protein>
    <submittedName>
        <fullName evidence="2">Uncharacterized protein</fullName>
    </submittedName>
</protein>
<dbReference type="OrthoDB" id="7480at10239"/>
<evidence type="ECO:0000313" key="2">
    <source>
        <dbReference type="EMBL" id="AIZ77368.1"/>
    </source>
</evidence>
<evidence type="ECO:0000256" key="1">
    <source>
        <dbReference type="SAM" id="MobiDB-lite"/>
    </source>
</evidence>
<evidence type="ECO:0000313" key="3">
    <source>
        <dbReference type="Proteomes" id="UP000107385"/>
    </source>
</evidence>
<dbReference type="Proteomes" id="UP000107385">
    <property type="component" value="Segment"/>
</dbReference>
<dbReference type="RefSeq" id="YP_009112856.1">
    <property type="nucleotide sequence ID" value="NC_025963.1"/>
</dbReference>